<evidence type="ECO:0000313" key="3">
    <source>
        <dbReference type="Proteomes" id="UP001234989"/>
    </source>
</evidence>
<name>A0AAF0UF10_SOLVR</name>
<dbReference type="EMBL" id="CP133620">
    <property type="protein sequence ID" value="WMV44903.1"/>
    <property type="molecule type" value="Genomic_DNA"/>
</dbReference>
<dbReference type="InterPro" id="IPR021109">
    <property type="entry name" value="Peptidase_aspartic_dom_sf"/>
</dbReference>
<sequence>MIQVFDFTIYVWLDPGASLSFVTPYVAMNFDVIPEQLSEPFSVSTPVGESILAERVYRDCPISVNHKSTMADLAELDMVDFDVILGMDWLHVCYALVDCRTRVVKFQFPNEPVSEWKSSSAVPKEGDEKVVKVIIDEINKEKRLVTFKAFEGHLIEEYKAFKATIHIENEGDNSLVIWTIEYEKQNEDIPEPFSYLQLATNLTKDVDTHHVNQ</sequence>
<reference evidence="2" key="1">
    <citation type="submission" date="2023-08" db="EMBL/GenBank/DDBJ databases">
        <title>A de novo genome assembly of Solanum verrucosum Schlechtendal, a Mexican diploid species geographically isolated from the other diploid A-genome species in potato relatives.</title>
        <authorList>
            <person name="Hosaka K."/>
        </authorList>
    </citation>
    <scope>NUCLEOTIDE SEQUENCE</scope>
    <source>
        <tissue evidence="2">Young leaves</tissue>
    </source>
</reference>
<gene>
    <name evidence="2" type="ORF">MTR67_038288</name>
</gene>
<dbReference type="AlphaFoldDB" id="A0AAF0UF10"/>
<dbReference type="InterPro" id="IPR051761">
    <property type="entry name" value="MLP-like_ligand-binding"/>
</dbReference>
<dbReference type="SUPFAM" id="SSF55961">
    <property type="entry name" value="Bet v1-like"/>
    <property type="match status" value="1"/>
</dbReference>
<dbReference type="InterPro" id="IPR000916">
    <property type="entry name" value="Bet_v_I/MLP"/>
</dbReference>
<feature type="domain" description="Bet v I/Major latex protein" evidence="1">
    <location>
        <begin position="95"/>
        <end position="213"/>
    </location>
</feature>
<keyword evidence="3" id="KW-1185">Reference proteome</keyword>
<accession>A0AAF0UF10</accession>
<evidence type="ECO:0000259" key="1">
    <source>
        <dbReference type="SMART" id="SM01037"/>
    </source>
</evidence>
<evidence type="ECO:0000313" key="2">
    <source>
        <dbReference type="EMBL" id="WMV44903.1"/>
    </source>
</evidence>
<dbReference type="Proteomes" id="UP001234989">
    <property type="component" value="Chromosome 9"/>
</dbReference>
<proteinExistence type="predicted"/>
<organism evidence="2 3">
    <name type="scientific">Solanum verrucosum</name>
    <dbReference type="NCBI Taxonomy" id="315347"/>
    <lineage>
        <taxon>Eukaryota</taxon>
        <taxon>Viridiplantae</taxon>
        <taxon>Streptophyta</taxon>
        <taxon>Embryophyta</taxon>
        <taxon>Tracheophyta</taxon>
        <taxon>Spermatophyta</taxon>
        <taxon>Magnoliopsida</taxon>
        <taxon>eudicotyledons</taxon>
        <taxon>Gunneridae</taxon>
        <taxon>Pentapetalae</taxon>
        <taxon>asterids</taxon>
        <taxon>lamiids</taxon>
        <taxon>Solanales</taxon>
        <taxon>Solanaceae</taxon>
        <taxon>Solanoideae</taxon>
        <taxon>Solaneae</taxon>
        <taxon>Solanum</taxon>
    </lineage>
</organism>
<protein>
    <recommendedName>
        <fullName evidence="1">Bet v I/Major latex protein domain-containing protein</fullName>
    </recommendedName>
</protein>
<dbReference type="SMART" id="SM01037">
    <property type="entry name" value="Bet_v_1"/>
    <property type="match status" value="1"/>
</dbReference>
<dbReference type="InterPro" id="IPR023393">
    <property type="entry name" value="START-like_dom_sf"/>
</dbReference>
<dbReference type="CDD" id="cd00303">
    <property type="entry name" value="retropepsin_like"/>
    <property type="match status" value="1"/>
</dbReference>
<dbReference type="GO" id="GO:0006952">
    <property type="term" value="P:defense response"/>
    <property type="evidence" value="ECO:0007669"/>
    <property type="project" value="InterPro"/>
</dbReference>
<dbReference type="Gene3D" id="2.40.70.10">
    <property type="entry name" value="Acid Proteases"/>
    <property type="match status" value="1"/>
</dbReference>
<dbReference type="Pfam" id="PF00407">
    <property type="entry name" value="Bet_v_1"/>
    <property type="match status" value="1"/>
</dbReference>
<dbReference type="Pfam" id="PF08284">
    <property type="entry name" value="RVP_2"/>
    <property type="match status" value="1"/>
</dbReference>
<dbReference type="Gene3D" id="3.30.530.20">
    <property type="match status" value="1"/>
</dbReference>
<dbReference type="PANTHER" id="PTHR31907">
    <property type="entry name" value="MLP-LIKE PROTEIN 423"/>
    <property type="match status" value="1"/>
</dbReference>